<dbReference type="PROSITE" id="PS50082">
    <property type="entry name" value="WD_REPEATS_2"/>
    <property type="match status" value="2"/>
</dbReference>
<dbReference type="Pfam" id="PF08953">
    <property type="entry name" value="DUF1899"/>
    <property type="match status" value="1"/>
</dbReference>
<evidence type="ECO:0000259" key="6">
    <source>
        <dbReference type="SMART" id="SM01166"/>
    </source>
</evidence>
<evidence type="ECO:0000256" key="4">
    <source>
        <dbReference type="RuleBase" id="RU280818"/>
    </source>
</evidence>
<keyword evidence="9" id="KW-1185">Reference proteome</keyword>
<dbReference type="InterPro" id="IPR015943">
    <property type="entry name" value="WD40/YVTN_repeat-like_dom_sf"/>
</dbReference>
<dbReference type="SUPFAM" id="SSF101908">
    <property type="entry name" value="Putative isomerase YbhE"/>
    <property type="match status" value="1"/>
</dbReference>
<dbReference type="PROSITE" id="PS50294">
    <property type="entry name" value="WD_REPEATS_REGION"/>
    <property type="match status" value="2"/>
</dbReference>
<protein>
    <recommendedName>
        <fullName evidence="4">Coronin</fullName>
    </recommendedName>
</protein>
<dbReference type="Proteomes" id="UP001642464">
    <property type="component" value="Unassembled WGS sequence"/>
</dbReference>
<feature type="repeat" description="WD" evidence="3">
    <location>
        <begin position="123"/>
        <end position="165"/>
    </location>
</feature>
<keyword evidence="2 4" id="KW-0677">Repeat</keyword>
<dbReference type="InterPro" id="IPR019775">
    <property type="entry name" value="WD40_repeat_CS"/>
</dbReference>
<feature type="coiled-coil region" evidence="5">
    <location>
        <begin position="417"/>
        <end position="444"/>
    </location>
</feature>
<feature type="domain" description="DUF1899" evidence="6">
    <location>
        <begin position="2"/>
        <end position="64"/>
    </location>
</feature>
<gene>
    <name evidence="7" type="ORF">SCF082_LOCUS26645</name>
    <name evidence="8" type="ORF">SCF082_LOCUS26806</name>
</gene>
<dbReference type="Pfam" id="PF16300">
    <property type="entry name" value="WD40_4"/>
    <property type="match status" value="1"/>
</dbReference>
<dbReference type="Pfam" id="PF00400">
    <property type="entry name" value="WD40"/>
    <property type="match status" value="3"/>
</dbReference>
<evidence type="ECO:0000313" key="7">
    <source>
        <dbReference type="EMBL" id="CAK9047591.1"/>
    </source>
</evidence>
<evidence type="ECO:0000256" key="1">
    <source>
        <dbReference type="ARBA" id="ARBA00022574"/>
    </source>
</evidence>
<dbReference type="SMART" id="SM00320">
    <property type="entry name" value="WD40"/>
    <property type="match status" value="3"/>
</dbReference>
<dbReference type="EMBL" id="CAXAMM010020491">
    <property type="protein sequence ID" value="CAK9048003.1"/>
    <property type="molecule type" value="Genomic_DNA"/>
</dbReference>
<evidence type="ECO:0000256" key="3">
    <source>
        <dbReference type="PROSITE-ProRule" id="PRU00221"/>
    </source>
</evidence>
<accession>A0ABP0M7X9</accession>
<dbReference type="InterPro" id="IPR015505">
    <property type="entry name" value="Coronin"/>
</dbReference>
<organism evidence="7 9">
    <name type="scientific">Durusdinium trenchii</name>
    <dbReference type="NCBI Taxonomy" id="1381693"/>
    <lineage>
        <taxon>Eukaryota</taxon>
        <taxon>Sar</taxon>
        <taxon>Alveolata</taxon>
        <taxon>Dinophyceae</taxon>
        <taxon>Suessiales</taxon>
        <taxon>Symbiodiniaceae</taxon>
        <taxon>Durusdinium</taxon>
    </lineage>
</organism>
<evidence type="ECO:0000313" key="9">
    <source>
        <dbReference type="Proteomes" id="UP001642464"/>
    </source>
</evidence>
<comment type="similarity">
    <text evidence="4">Belongs to the WD repeat coronin family.</text>
</comment>
<dbReference type="EMBL" id="CAXAMM010020280">
    <property type="protein sequence ID" value="CAK9047591.1"/>
    <property type="molecule type" value="Genomic_DNA"/>
</dbReference>
<reference evidence="7 9" key="1">
    <citation type="submission" date="2024-02" db="EMBL/GenBank/DDBJ databases">
        <authorList>
            <person name="Chen Y."/>
            <person name="Shah S."/>
            <person name="Dougan E. K."/>
            <person name="Thang M."/>
            <person name="Chan C."/>
        </authorList>
    </citation>
    <scope>NUCLEOTIDE SEQUENCE [LARGE SCALE GENOMIC DNA]</scope>
</reference>
<keyword evidence="5" id="KW-0175">Coiled coil</keyword>
<dbReference type="SMART" id="SM01166">
    <property type="entry name" value="DUF1899"/>
    <property type="match status" value="1"/>
</dbReference>
<feature type="repeat" description="WD" evidence="3">
    <location>
        <begin position="73"/>
        <end position="107"/>
    </location>
</feature>
<dbReference type="InterPro" id="IPR001680">
    <property type="entry name" value="WD40_rpt"/>
</dbReference>
<evidence type="ECO:0000313" key="8">
    <source>
        <dbReference type="EMBL" id="CAK9048003.1"/>
    </source>
</evidence>
<dbReference type="InterPro" id="IPR015048">
    <property type="entry name" value="DUF1899"/>
</dbReference>
<dbReference type="PROSITE" id="PS00678">
    <property type="entry name" value="WD_REPEATS_1"/>
    <property type="match status" value="1"/>
</dbReference>
<proteinExistence type="inferred from homology"/>
<sequence length="450" mass="49281">MKVVRDSKFRHVFGNASKESFQDLRLSSKPLETTGIRGNSKFICIPWEAGGGGTLAVIPSTRYGRLPRDLPLVAGHTGGIMDFEFSPFSDNLLVSASEDTTLKLWQIPDEGLSSHLKDPVLTLEGHGKKVSFCTFNPSAENILASTSFDMTCKVWNLAEQEVSFTVPVPDQVMHVKWNYNGSLLAITSKDKKLHIVDPRQSKIAAATKICEGPKPTKVEWVGSSSSPEECNTIITTGMTSQAERQVCLWDIRKMPEDGSEGGSLTALTVDQGTGSLYPFFDPGTQMLYLAGKGDSNVRYFEVVNCEPYFHYIEAFQSRVPQKGFDFLPKRCVDVSVHEVMKGLKLESAAIQPVSFRVPRKSEAFQEDIFPDCVAGLPAMTSDDWLAGQSRQPILTPMKPGTQKVQASGGSAPAVVSVKDLKKQLAEAQEKIKALEEENATLKAELAKAKA</sequence>
<dbReference type="PANTHER" id="PTHR10856:SF0">
    <property type="entry name" value="CORONIN"/>
    <property type="match status" value="1"/>
</dbReference>
<dbReference type="SMART" id="SM01167">
    <property type="entry name" value="DUF1900"/>
    <property type="match status" value="1"/>
</dbReference>
<comment type="caution">
    <text evidence="7">The sequence shown here is derived from an EMBL/GenBank/DDBJ whole genome shotgun (WGS) entry which is preliminary data.</text>
</comment>
<dbReference type="PANTHER" id="PTHR10856">
    <property type="entry name" value="CORONIN"/>
    <property type="match status" value="1"/>
</dbReference>
<dbReference type="Gene3D" id="2.130.10.10">
    <property type="entry name" value="YVTN repeat-like/Quinoprotein amine dehydrogenase"/>
    <property type="match status" value="1"/>
</dbReference>
<evidence type="ECO:0000256" key="2">
    <source>
        <dbReference type="ARBA" id="ARBA00022737"/>
    </source>
</evidence>
<evidence type="ECO:0000256" key="5">
    <source>
        <dbReference type="SAM" id="Coils"/>
    </source>
</evidence>
<name>A0ABP0M7X9_9DINO</name>
<keyword evidence="1 3" id="KW-0853">WD repeat</keyword>